<dbReference type="EMBL" id="JAGDFM010000003">
    <property type="protein sequence ID" value="KAG7393525.1"/>
    <property type="molecule type" value="Genomic_DNA"/>
</dbReference>
<organism evidence="1 2">
    <name type="scientific">Phytophthora pseudosyringae</name>
    <dbReference type="NCBI Taxonomy" id="221518"/>
    <lineage>
        <taxon>Eukaryota</taxon>
        <taxon>Sar</taxon>
        <taxon>Stramenopiles</taxon>
        <taxon>Oomycota</taxon>
        <taxon>Peronosporomycetes</taxon>
        <taxon>Peronosporales</taxon>
        <taxon>Peronosporaceae</taxon>
        <taxon>Phytophthora</taxon>
    </lineage>
</organism>
<reference evidence="1" key="1">
    <citation type="submission" date="2021-02" db="EMBL/GenBank/DDBJ databases">
        <authorList>
            <person name="Palmer J.M."/>
        </authorList>
    </citation>
    <scope>NUCLEOTIDE SEQUENCE</scope>
    <source>
        <strain evidence="1">SCRP734</strain>
    </source>
</reference>
<keyword evidence="2" id="KW-1185">Reference proteome</keyword>
<dbReference type="OrthoDB" id="77234at2759"/>
<dbReference type="Proteomes" id="UP000694044">
    <property type="component" value="Unassembled WGS sequence"/>
</dbReference>
<accession>A0A8T1WJU5</accession>
<sequence length="128" mass="14138">MGASQSKGAEGGGVRWKLRPLVPRSWADLEQLHVRFQQEAHRRRADPVFQYFLLFPVFQSIVAPLCPGKDKLQLLAMFETLDLKGARKLAVMDFFSGLALLVDAKKPQKLECEATQQGVLKDGGGKGG</sequence>
<evidence type="ECO:0000313" key="2">
    <source>
        <dbReference type="Proteomes" id="UP000694044"/>
    </source>
</evidence>
<name>A0A8T1WJU5_9STRA</name>
<dbReference type="AlphaFoldDB" id="A0A8T1WJU5"/>
<evidence type="ECO:0000313" key="1">
    <source>
        <dbReference type="EMBL" id="KAG7393525.1"/>
    </source>
</evidence>
<protein>
    <submittedName>
        <fullName evidence="1">Uncharacterized protein</fullName>
    </submittedName>
</protein>
<comment type="caution">
    <text evidence="1">The sequence shown here is derived from an EMBL/GenBank/DDBJ whole genome shotgun (WGS) entry which is preliminary data.</text>
</comment>
<gene>
    <name evidence="1" type="ORF">PHYPSEUDO_007362</name>
</gene>
<proteinExistence type="predicted"/>